<evidence type="ECO:0000313" key="3">
    <source>
        <dbReference type="EMBL" id="GAA4319209.1"/>
    </source>
</evidence>
<dbReference type="InterPro" id="IPR003774">
    <property type="entry name" value="AlgH-like"/>
</dbReference>
<reference evidence="4" key="1">
    <citation type="journal article" date="2019" name="Int. J. Syst. Evol. Microbiol.">
        <title>The Global Catalogue of Microorganisms (GCM) 10K type strain sequencing project: providing services to taxonomists for standard genome sequencing and annotation.</title>
        <authorList>
            <consortium name="The Broad Institute Genomics Platform"/>
            <consortium name="The Broad Institute Genome Sequencing Center for Infectious Disease"/>
            <person name="Wu L."/>
            <person name="Ma J."/>
        </authorList>
    </citation>
    <scope>NUCLEOTIDE SEQUENCE [LARGE SCALE GENOMIC DNA]</scope>
    <source>
        <strain evidence="4">JCM 17664</strain>
    </source>
</reference>
<evidence type="ECO:0000256" key="1">
    <source>
        <dbReference type="ARBA" id="ARBA00009600"/>
    </source>
</evidence>
<gene>
    <name evidence="3" type="ORF">GCM10023143_32480</name>
</gene>
<dbReference type="Proteomes" id="UP001501207">
    <property type="component" value="Unassembled WGS sequence"/>
</dbReference>
<keyword evidence="4" id="KW-1185">Reference proteome</keyword>
<comment type="caution">
    <text evidence="3">The sequence shown here is derived from an EMBL/GenBank/DDBJ whole genome shotgun (WGS) entry which is preliminary data.</text>
</comment>
<proteinExistence type="inferred from homology"/>
<dbReference type="Pfam" id="PF02622">
    <property type="entry name" value="DUF179"/>
    <property type="match status" value="1"/>
</dbReference>
<name>A0ABP8G8P1_9BACT</name>
<dbReference type="Gene3D" id="3.40.1740.10">
    <property type="entry name" value="VC0467-like"/>
    <property type="match status" value="1"/>
</dbReference>
<accession>A0ABP8G8P1</accession>
<organism evidence="3 4">
    <name type="scientific">Compostibacter hankyongensis</name>
    <dbReference type="NCBI Taxonomy" id="1007089"/>
    <lineage>
        <taxon>Bacteria</taxon>
        <taxon>Pseudomonadati</taxon>
        <taxon>Bacteroidota</taxon>
        <taxon>Chitinophagia</taxon>
        <taxon>Chitinophagales</taxon>
        <taxon>Chitinophagaceae</taxon>
        <taxon>Compostibacter</taxon>
    </lineage>
</organism>
<dbReference type="HAMAP" id="MF_00758">
    <property type="entry name" value="UPF0301"/>
    <property type="match status" value="1"/>
</dbReference>
<evidence type="ECO:0000256" key="2">
    <source>
        <dbReference type="HAMAP-Rule" id="MF_00758"/>
    </source>
</evidence>
<comment type="similarity">
    <text evidence="1 2">Belongs to the UPF0301 (AlgH) family.</text>
</comment>
<dbReference type="SUPFAM" id="SSF143456">
    <property type="entry name" value="VC0467-like"/>
    <property type="match status" value="1"/>
</dbReference>
<protein>
    <recommendedName>
        <fullName evidence="2">UPF0301 protein GCM10023143_32480</fullName>
    </recommendedName>
</protein>
<sequence length="183" mass="20040">METPAAGRLLIADPFLKDPNFARTVILLCEHRDEGSLGFVINRPSAYTLDACAPGTVPEGIPVYTGGPVSQDTLHFIHRFPGLLEGGLEILPGVFWGGDFERLTELLELGLIDVAGLRFFSGYAGWSEGQLEKELQEHTWIVSEGAPELVFLREAGRIWQQSLRDLGGEYAPMAGYPVDPSLN</sequence>
<dbReference type="PANTHER" id="PTHR30327">
    <property type="entry name" value="UNCHARACTERIZED PROTEIN YQGE"/>
    <property type="match status" value="1"/>
</dbReference>
<dbReference type="RefSeq" id="WP_344981333.1">
    <property type="nucleotide sequence ID" value="NZ_BAABFN010000022.1"/>
</dbReference>
<dbReference type="EMBL" id="BAABFN010000022">
    <property type="protein sequence ID" value="GAA4319209.1"/>
    <property type="molecule type" value="Genomic_DNA"/>
</dbReference>
<dbReference type="PANTHER" id="PTHR30327:SF1">
    <property type="entry name" value="UPF0301 PROTEIN YQGE"/>
    <property type="match status" value="1"/>
</dbReference>
<evidence type="ECO:0000313" key="4">
    <source>
        <dbReference type="Proteomes" id="UP001501207"/>
    </source>
</evidence>